<evidence type="ECO:0000313" key="2">
    <source>
        <dbReference type="Proteomes" id="UP001056855"/>
    </source>
</evidence>
<keyword evidence="2" id="KW-1185">Reference proteome</keyword>
<dbReference type="Pfam" id="PF14539">
    <property type="entry name" value="DUF4442"/>
    <property type="match status" value="1"/>
</dbReference>
<dbReference type="RefSeq" id="WP_254159672.1">
    <property type="nucleotide sequence ID" value="NZ_CP100355.1"/>
</dbReference>
<dbReference type="InterPro" id="IPR029069">
    <property type="entry name" value="HotDog_dom_sf"/>
</dbReference>
<dbReference type="KEGG" id="sawl:NGM29_06705"/>
<dbReference type="EMBL" id="CP100355">
    <property type="protein sequence ID" value="UTF54940.1"/>
    <property type="molecule type" value="Genomic_DNA"/>
</dbReference>
<dbReference type="AlphaFoldDB" id="A0A9E7SVY6"/>
<evidence type="ECO:0000313" key="1">
    <source>
        <dbReference type="EMBL" id="UTF54940.1"/>
    </source>
</evidence>
<sequence length="155" mass="17646">MPESLRTKLARHRFNLFPAYRLAGGRVRYIASDWQEVRVSIPRSWRTKNVFGTTFGGSIYAAIDPIYAMMLVQALENSYVVWDKGATIEFEKPAKETLYARFRLSDAELEEIESILETESSTTRTYAVNIVAADGTRHARAEKEVYVGTDESKRA</sequence>
<protein>
    <submittedName>
        <fullName evidence="1">DUF4442 domain-containing protein</fullName>
    </submittedName>
</protein>
<dbReference type="SUPFAM" id="SSF54637">
    <property type="entry name" value="Thioesterase/thiol ester dehydrase-isomerase"/>
    <property type="match status" value="1"/>
</dbReference>
<dbReference type="Proteomes" id="UP001056855">
    <property type="component" value="Chromosome"/>
</dbReference>
<reference evidence="1" key="1">
    <citation type="submission" date="2022-06" db="EMBL/GenBank/DDBJ databases">
        <title>Diverse halophilic archaea isolated from saline environments.</title>
        <authorList>
            <person name="Cui H.-L."/>
        </authorList>
    </citation>
    <scope>NUCLEOTIDE SEQUENCE</scope>
    <source>
        <strain evidence="1">WLHS1</strain>
    </source>
</reference>
<dbReference type="InterPro" id="IPR027961">
    <property type="entry name" value="DUF4442"/>
</dbReference>
<name>A0A9E7SVY6_9EURY</name>
<organism evidence="1 2">
    <name type="scientific">Natronosalvus rutilus</name>
    <dbReference type="NCBI Taxonomy" id="2953753"/>
    <lineage>
        <taxon>Archaea</taxon>
        <taxon>Methanobacteriati</taxon>
        <taxon>Methanobacteriota</taxon>
        <taxon>Stenosarchaea group</taxon>
        <taxon>Halobacteria</taxon>
        <taxon>Halobacteriales</taxon>
        <taxon>Natrialbaceae</taxon>
        <taxon>Natronosalvus</taxon>
    </lineage>
</organism>
<proteinExistence type="predicted"/>
<dbReference type="Gene3D" id="3.10.129.10">
    <property type="entry name" value="Hotdog Thioesterase"/>
    <property type="match status" value="1"/>
</dbReference>
<dbReference type="GeneID" id="73289721"/>
<gene>
    <name evidence="1" type="ORF">NGM29_06705</name>
</gene>
<accession>A0A9E7SVY6</accession>